<dbReference type="EMBL" id="BKCJ010520982">
    <property type="protein sequence ID" value="GFA95266.1"/>
    <property type="molecule type" value="Genomic_DNA"/>
</dbReference>
<dbReference type="AlphaFoldDB" id="A0A699KHN5"/>
<accession>A0A699KHN5</accession>
<sequence length="141" mass="15068">MANRHDLHLNDLAFITSACSVSSVSSSTNTCLLKCAKLVDAIWLSASAFLFSLMGTCLIKNALKLLDDPFVNKIHGSGSSSSISIRVSGQSSSGHSTIKSANICPLPDTLGHPRTLRGFCQYVCRMLCPPDVGKLLRHFSG</sequence>
<evidence type="ECO:0000313" key="1">
    <source>
        <dbReference type="EMBL" id="GFA95266.1"/>
    </source>
</evidence>
<proteinExistence type="predicted"/>
<name>A0A699KHN5_TANCI</name>
<gene>
    <name evidence="1" type="ORF">Tci_667238</name>
</gene>
<protein>
    <submittedName>
        <fullName evidence="1">Uncharacterized protein</fullName>
    </submittedName>
</protein>
<comment type="caution">
    <text evidence="1">The sequence shown here is derived from an EMBL/GenBank/DDBJ whole genome shotgun (WGS) entry which is preliminary data.</text>
</comment>
<organism evidence="1">
    <name type="scientific">Tanacetum cinerariifolium</name>
    <name type="common">Dalmatian daisy</name>
    <name type="synonym">Chrysanthemum cinerariifolium</name>
    <dbReference type="NCBI Taxonomy" id="118510"/>
    <lineage>
        <taxon>Eukaryota</taxon>
        <taxon>Viridiplantae</taxon>
        <taxon>Streptophyta</taxon>
        <taxon>Embryophyta</taxon>
        <taxon>Tracheophyta</taxon>
        <taxon>Spermatophyta</taxon>
        <taxon>Magnoliopsida</taxon>
        <taxon>eudicotyledons</taxon>
        <taxon>Gunneridae</taxon>
        <taxon>Pentapetalae</taxon>
        <taxon>asterids</taxon>
        <taxon>campanulids</taxon>
        <taxon>Asterales</taxon>
        <taxon>Asteraceae</taxon>
        <taxon>Asteroideae</taxon>
        <taxon>Anthemideae</taxon>
        <taxon>Anthemidinae</taxon>
        <taxon>Tanacetum</taxon>
    </lineage>
</organism>
<reference evidence="1" key="1">
    <citation type="journal article" date="2019" name="Sci. Rep.">
        <title>Draft genome of Tanacetum cinerariifolium, the natural source of mosquito coil.</title>
        <authorList>
            <person name="Yamashiro T."/>
            <person name="Shiraishi A."/>
            <person name="Satake H."/>
            <person name="Nakayama K."/>
        </authorList>
    </citation>
    <scope>NUCLEOTIDE SEQUENCE</scope>
</reference>